<sequence>MKKNILLVHRGKSFMLNTIAKNLQNGGYEVIFVDPAVEDIEKKQR</sequence>
<dbReference type="RefSeq" id="WP_178139459.1">
    <property type="nucleotide sequence ID" value="NZ_FRBC01000005.1"/>
</dbReference>
<organism evidence="1 2">
    <name type="scientific">Selenomonas ruminantium</name>
    <dbReference type="NCBI Taxonomy" id="971"/>
    <lineage>
        <taxon>Bacteria</taxon>
        <taxon>Bacillati</taxon>
        <taxon>Bacillota</taxon>
        <taxon>Negativicutes</taxon>
        <taxon>Selenomonadales</taxon>
        <taxon>Selenomonadaceae</taxon>
        <taxon>Selenomonas</taxon>
    </lineage>
</organism>
<dbReference type="Proteomes" id="UP000184263">
    <property type="component" value="Unassembled WGS sequence"/>
</dbReference>
<protein>
    <submittedName>
        <fullName evidence="1">Uncharacterized protein</fullName>
    </submittedName>
</protein>
<gene>
    <name evidence="1" type="ORF">SAMN05216582_10528</name>
</gene>
<evidence type="ECO:0000313" key="2">
    <source>
        <dbReference type="Proteomes" id="UP000184263"/>
    </source>
</evidence>
<proteinExistence type="predicted"/>
<reference evidence="1 2" key="1">
    <citation type="submission" date="2016-11" db="EMBL/GenBank/DDBJ databases">
        <authorList>
            <person name="Jaros S."/>
            <person name="Januszkiewicz K."/>
            <person name="Wedrychowicz H."/>
        </authorList>
    </citation>
    <scope>NUCLEOTIDE SEQUENCE [LARGE SCALE GENOMIC DNA]</scope>
    <source>
        <strain evidence="1 2">HD4</strain>
    </source>
</reference>
<evidence type="ECO:0000313" key="1">
    <source>
        <dbReference type="EMBL" id="SHK47282.1"/>
    </source>
</evidence>
<dbReference type="AlphaFoldDB" id="A0A1M6SRB8"/>
<accession>A0A1M6SRB8</accession>
<dbReference type="EMBL" id="FRBC01000005">
    <property type="protein sequence ID" value="SHK47282.1"/>
    <property type="molecule type" value="Genomic_DNA"/>
</dbReference>
<name>A0A1M6SRB8_SELRU</name>